<comment type="subunit">
    <text evidence="11">Part of an enzyme complex containing four subunits: a flavoprotein, an iron-sulfur protein, plus two membrane-anchoring proteins, SdhC and SdhD. The complex can form homotrimers.</text>
</comment>
<keyword evidence="8 13" id="KW-1133">Transmembrane helix</keyword>
<dbReference type="EMBL" id="UGQA01000001">
    <property type="protein sequence ID" value="STY96191.1"/>
    <property type="molecule type" value="Genomic_DNA"/>
</dbReference>
<proteinExistence type="inferred from homology"/>
<evidence type="ECO:0000256" key="6">
    <source>
        <dbReference type="ARBA" id="ARBA00022692"/>
    </source>
</evidence>
<dbReference type="NCBIfam" id="TIGR02970">
    <property type="entry name" value="succ_dehyd_cytB"/>
    <property type="match status" value="1"/>
</dbReference>
<dbReference type="Gene3D" id="1.20.1300.10">
    <property type="entry name" value="Fumarate reductase/succinate dehydrogenase, transmembrane subunit"/>
    <property type="match status" value="1"/>
</dbReference>
<dbReference type="PANTHER" id="PTHR10978:SF5">
    <property type="entry name" value="SUCCINATE DEHYDROGENASE CYTOCHROME B560 SUBUNIT, MITOCHONDRIAL"/>
    <property type="match status" value="1"/>
</dbReference>
<feature type="transmembrane region" description="Helical" evidence="13">
    <location>
        <begin position="65"/>
        <end position="84"/>
    </location>
</feature>
<dbReference type="CDD" id="cd03499">
    <property type="entry name" value="SQR_TypeC_SdhC"/>
    <property type="match status" value="1"/>
</dbReference>
<evidence type="ECO:0000256" key="4">
    <source>
        <dbReference type="ARBA" id="ARBA00020076"/>
    </source>
</evidence>
<evidence type="ECO:0000256" key="1">
    <source>
        <dbReference type="ARBA" id="ARBA00004050"/>
    </source>
</evidence>
<evidence type="ECO:0000256" key="12">
    <source>
        <dbReference type="PIRSR" id="PIRSR000178-1"/>
    </source>
</evidence>
<feature type="binding site" description="axial binding residue" evidence="12">
    <location>
        <position position="81"/>
    </location>
    <ligand>
        <name>heme</name>
        <dbReference type="ChEBI" id="CHEBI:30413"/>
        <note>ligand shared with second transmembrane subunit</note>
    </ligand>
    <ligandPart>
        <name>Fe</name>
        <dbReference type="ChEBI" id="CHEBI:18248"/>
    </ligandPart>
</feature>
<reference evidence="14 15" key="1">
    <citation type="submission" date="2018-06" db="EMBL/GenBank/DDBJ databases">
        <authorList>
            <consortium name="Pathogen Informatics"/>
            <person name="Doyle S."/>
        </authorList>
    </citation>
    <scope>NUCLEOTIDE SEQUENCE [LARGE SCALE GENOMIC DNA]</scope>
    <source>
        <strain evidence="14 15">NCTC11091</strain>
    </source>
</reference>
<evidence type="ECO:0000256" key="7">
    <source>
        <dbReference type="ARBA" id="ARBA00022723"/>
    </source>
</evidence>
<evidence type="ECO:0000313" key="14">
    <source>
        <dbReference type="EMBL" id="STY96191.1"/>
    </source>
</evidence>
<dbReference type="GO" id="GO:0009055">
    <property type="term" value="F:electron transfer activity"/>
    <property type="evidence" value="ECO:0007669"/>
    <property type="project" value="InterPro"/>
</dbReference>
<gene>
    <name evidence="14" type="primary">sdhC</name>
    <name evidence="14" type="ORF">NCTC11091_02004</name>
</gene>
<dbReference type="InterPro" id="IPR034804">
    <property type="entry name" value="SQR/QFR_C/D"/>
</dbReference>
<keyword evidence="7 12" id="KW-0479">Metal-binding</keyword>
<evidence type="ECO:0000256" key="11">
    <source>
        <dbReference type="ARBA" id="ARBA00025912"/>
    </source>
</evidence>
<dbReference type="InterPro" id="IPR000701">
    <property type="entry name" value="SuccDH_FuR_B_TM-su"/>
</dbReference>
<dbReference type="PIRSF" id="PIRSF000178">
    <property type="entry name" value="SDH_cyt_b560"/>
    <property type="match status" value="1"/>
</dbReference>
<evidence type="ECO:0000256" key="9">
    <source>
        <dbReference type="ARBA" id="ARBA00023004"/>
    </source>
</evidence>
<organism evidence="14 15">
    <name type="scientific">Faucicola atlantae</name>
    <dbReference type="NCBI Taxonomy" id="34059"/>
    <lineage>
        <taxon>Bacteria</taxon>
        <taxon>Pseudomonadati</taxon>
        <taxon>Pseudomonadota</taxon>
        <taxon>Gammaproteobacteria</taxon>
        <taxon>Moraxellales</taxon>
        <taxon>Moraxellaceae</taxon>
        <taxon>Faucicola</taxon>
    </lineage>
</organism>
<evidence type="ECO:0000313" key="15">
    <source>
        <dbReference type="Proteomes" id="UP000255193"/>
    </source>
</evidence>
<evidence type="ECO:0000256" key="5">
    <source>
        <dbReference type="ARBA" id="ARBA00022617"/>
    </source>
</evidence>
<keyword evidence="5 12" id="KW-0349">Heme</keyword>
<evidence type="ECO:0000256" key="10">
    <source>
        <dbReference type="ARBA" id="ARBA00023136"/>
    </source>
</evidence>
<accession>A0A378Q5X4</accession>
<comment type="subcellular location">
    <subcellularLocation>
        <location evidence="2">Membrane</location>
    </subcellularLocation>
</comment>
<protein>
    <recommendedName>
        <fullName evidence="4">Succinate dehydrogenase cytochrome b556 subunit</fullName>
    </recommendedName>
</protein>
<dbReference type="InterPro" id="IPR014314">
    <property type="entry name" value="Succ_DH_cytb556"/>
</dbReference>
<keyword evidence="10 13" id="KW-0472">Membrane</keyword>
<dbReference type="Pfam" id="PF01127">
    <property type="entry name" value="Sdh_cyt"/>
    <property type="match status" value="1"/>
</dbReference>
<comment type="cofactor">
    <cofactor evidence="12">
        <name>heme</name>
        <dbReference type="ChEBI" id="CHEBI:30413"/>
    </cofactor>
    <text evidence="12">The heme is bound between the two transmembrane subunits.</text>
</comment>
<dbReference type="PANTHER" id="PTHR10978">
    <property type="entry name" value="SUCCINATE DEHYDROGENASE CYTOCHROME B560 SUBUNIT"/>
    <property type="match status" value="1"/>
</dbReference>
<dbReference type="GO" id="GO:0005886">
    <property type="term" value="C:plasma membrane"/>
    <property type="evidence" value="ECO:0007669"/>
    <property type="project" value="TreeGrafter"/>
</dbReference>
<dbReference type="GO" id="GO:0006099">
    <property type="term" value="P:tricarboxylic acid cycle"/>
    <property type="evidence" value="ECO:0007669"/>
    <property type="project" value="InterPro"/>
</dbReference>
<evidence type="ECO:0000256" key="3">
    <source>
        <dbReference type="ARBA" id="ARBA00007244"/>
    </source>
</evidence>
<keyword evidence="9 12" id="KW-0408">Iron</keyword>
<feature type="transmembrane region" description="Helical" evidence="13">
    <location>
        <begin position="104"/>
        <end position="125"/>
    </location>
</feature>
<dbReference type="AlphaFoldDB" id="A0A378Q5X4"/>
<feature type="transmembrane region" description="Helical" evidence="13">
    <location>
        <begin position="35"/>
        <end position="53"/>
    </location>
</feature>
<sequence length="126" mass="13919">MKSNRPVVLPLSLVVEVNSKNPVAMTSITHRVSGVVLFLMIPVLLWVFQHSLATPEGFAHIFDNILVRLLVWVLAAATGYHFVMGIKHLLADMGMNEELKSGRTAAIVGFVIALLWVLASFVWIVL</sequence>
<keyword evidence="6 13" id="KW-0812">Transmembrane</keyword>
<name>A0A378Q5X4_9GAMM</name>
<comment type="function">
    <text evidence="1">Membrane-anchoring subunit of succinate dehydrogenase (SDH).</text>
</comment>
<dbReference type="Proteomes" id="UP000255193">
    <property type="component" value="Unassembled WGS sequence"/>
</dbReference>
<evidence type="ECO:0000256" key="8">
    <source>
        <dbReference type="ARBA" id="ARBA00022989"/>
    </source>
</evidence>
<comment type="similarity">
    <text evidence="3">Belongs to the cytochrome b560 family.</text>
</comment>
<evidence type="ECO:0000256" key="13">
    <source>
        <dbReference type="SAM" id="Phobius"/>
    </source>
</evidence>
<evidence type="ECO:0000256" key="2">
    <source>
        <dbReference type="ARBA" id="ARBA00004370"/>
    </source>
</evidence>
<dbReference type="GO" id="GO:0046872">
    <property type="term" value="F:metal ion binding"/>
    <property type="evidence" value="ECO:0007669"/>
    <property type="project" value="UniProtKB-KW"/>
</dbReference>
<dbReference type="SUPFAM" id="SSF81343">
    <property type="entry name" value="Fumarate reductase respiratory complex transmembrane subunits"/>
    <property type="match status" value="1"/>
</dbReference>